<dbReference type="GeneID" id="59372150"/>
<comment type="caution">
    <text evidence="1">The sequence shown here is derived from an EMBL/GenBank/DDBJ whole genome shotgun (WGS) entry which is preliminary data.</text>
</comment>
<reference evidence="1" key="1">
    <citation type="submission" date="2019-07" db="EMBL/GenBank/DDBJ databases">
        <authorList>
            <person name="Palmer J.M."/>
        </authorList>
    </citation>
    <scope>NUCLEOTIDE SEQUENCE</scope>
    <source>
        <strain evidence="1">PC9</strain>
    </source>
</reference>
<evidence type="ECO:0000313" key="1">
    <source>
        <dbReference type="EMBL" id="KAF7419717.1"/>
    </source>
</evidence>
<dbReference type="RefSeq" id="XP_036626571.1">
    <property type="nucleotide sequence ID" value="XM_036771950.1"/>
</dbReference>
<dbReference type="VEuPathDB" id="FungiDB:PC9H_002309"/>
<sequence length="112" mass="12662">MSFPFRSVRIAHFVIFPLVPRSFIRSCRIPGSRYVPISPVSDHRLPVSFPIGFAFVLSRLSSPPFCTSPRSDPSPDPFALRTTHYLGRERVSPPRFLVFVRGSGYSTQFGVF</sequence>
<protein>
    <submittedName>
        <fullName evidence="1">Uncharacterized protein</fullName>
    </submittedName>
</protein>
<evidence type="ECO:0000313" key="2">
    <source>
        <dbReference type="Proteomes" id="UP000623687"/>
    </source>
</evidence>
<dbReference type="EMBL" id="JACETU010000010">
    <property type="protein sequence ID" value="KAF7419717.1"/>
    <property type="molecule type" value="Genomic_DNA"/>
</dbReference>
<proteinExistence type="predicted"/>
<dbReference type="AlphaFoldDB" id="A0A8H6ZLD7"/>
<dbReference type="Proteomes" id="UP000623687">
    <property type="component" value="Unassembled WGS sequence"/>
</dbReference>
<keyword evidence="2" id="KW-1185">Reference proteome</keyword>
<name>A0A8H6ZLD7_PLEOS</name>
<accession>A0A8H6ZLD7</accession>
<organism evidence="1 2">
    <name type="scientific">Pleurotus ostreatus</name>
    <name type="common">Oyster mushroom</name>
    <name type="synonym">White-rot fungus</name>
    <dbReference type="NCBI Taxonomy" id="5322"/>
    <lineage>
        <taxon>Eukaryota</taxon>
        <taxon>Fungi</taxon>
        <taxon>Dikarya</taxon>
        <taxon>Basidiomycota</taxon>
        <taxon>Agaricomycotina</taxon>
        <taxon>Agaricomycetes</taxon>
        <taxon>Agaricomycetidae</taxon>
        <taxon>Agaricales</taxon>
        <taxon>Pleurotineae</taxon>
        <taxon>Pleurotaceae</taxon>
        <taxon>Pleurotus</taxon>
    </lineage>
</organism>
<gene>
    <name evidence="1" type="ORF">PC9H_002309</name>
</gene>